<dbReference type="GO" id="GO:0004497">
    <property type="term" value="F:monooxygenase activity"/>
    <property type="evidence" value="ECO:0007669"/>
    <property type="project" value="InterPro"/>
</dbReference>
<dbReference type="PRINTS" id="PR00463">
    <property type="entry name" value="EP450I"/>
</dbReference>
<sequence length="496" mass="55129">IHLSLLAIWRILLWPFLFSPLRHLPGPPGNSLLMGQVRHVPDERSGIPLNRWINEIPNDGLLGYRMKFNKERVFLTSPKALSEVLVQRNYEFCKPHRLRFGLGRILGVGLIIAEGDEHKMQRRRLLPAFQHRHIKDLYPVFWSKAAELSRALPVNSASFSIVNITEWITRATLDIIGVAGMGHDFGAIQNPDNEVSNAYRDVFDPIHRPSKLAMIASSLTNLLSWYLPIQPQDAIAIASKQLKSIARRLIRQKQNVIDQGGKLAATDIVSVAMSSGLFDEEGLANQVLTFLAAGHETTASSMSWAILALCNNPQVQSRLREEVQCRLPNPVTSEKGEGITAEVIDNLPYLHAVCNEVLRFYPPAGITKRVATRTTTILDQVVPKGTEIVISMRAVNHSKALWGADATEFNPERWMGPGRANSGGAENNFAYMTFLHGPRSCIGQAFARGEFACLLAVLVGSFEFELVDHEEVQIVTGLTSRPKGGLKVAMKKTRGW</sequence>
<dbReference type="EMBL" id="ML991788">
    <property type="protein sequence ID" value="KAF2235946.1"/>
    <property type="molecule type" value="Genomic_DNA"/>
</dbReference>
<dbReference type="GO" id="GO:0016705">
    <property type="term" value="F:oxidoreductase activity, acting on paired donors, with incorporation or reduction of molecular oxygen"/>
    <property type="evidence" value="ECO:0007669"/>
    <property type="project" value="InterPro"/>
</dbReference>
<keyword evidence="4" id="KW-1185">Reference proteome</keyword>
<dbReference type="GO" id="GO:0005506">
    <property type="term" value="F:iron ion binding"/>
    <property type="evidence" value="ECO:0007669"/>
    <property type="project" value="InterPro"/>
</dbReference>
<feature type="non-terminal residue" evidence="3">
    <location>
        <position position="496"/>
    </location>
</feature>
<dbReference type="AlphaFoldDB" id="A0A6A6HCU3"/>
<accession>A0A6A6HCU3</accession>
<feature type="chain" id="PRO_5025559661" evidence="2">
    <location>
        <begin position="24"/>
        <end position="496"/>
    </location>
</feature>
<dbReference type="InterPro" id="IPR002401">
    <property type="entry name" value="Cyt_P450_E_grp-I"/>
</dbReference>
<comment type="cofactor">
    <cofactor evidence="1">
        <name>heme</name>
        <dbReference type="ChEBI" id="CHEBI:30413"/>
    </cofactor>
</comment>
<feature type="signal peptide" evidence="2">
    <location>
        <begin position="1"/>
        <end position="23"/>
    </location>
</feature>
<evidence type="ECO:0000313" key="4">
    <source>
        <dbReference type="Proteomes" id="UP000800092"/>
    </source>
</evidence>
<gene>
    <name evidence="3" type="ORF">EV356DRAFT_430364</name>
</gene>
<evidence type="ECO:0000256" key="1">
    <source>
        <dbReference type="PIRSR" id="PIRSR602401-1"/>
    </source>
</evidence>
<dbReference type="InterPro" id="IPR036396">
    <property type="entry name" value="Cyt_P450_sf"/>
</dbReference>
<feature type="non-terminal residue" evidence="3">
    <location>
        <position position="1"/>
    </location>
</feature>
<dbReference type="InterPro" id="IPR050121">
    <property type="entry name" value="Cytochrome_P450_monoxygenase"/>
</dbReference>
<dbReference type="PANTHER" id="PTHR24305">
    <property type="entry name" value="CYTOCHROME P450"/>
    <property type="match status" value="1"/>
</dbReference>
<dbReference type="Pfam" id="PF00067">
    <property type="entry name" value="p450"/>
    <property type="match status" value="1"/>
</dbReference>
<dbReference type="CDD" id="cd11069">
    <property type="entry name" value="CYP_FUM15-like"/>
    <property type="match status" value="1"/>
</dbReference>
<dbReference type="OrthoDB" id="1470350at2759"/>
<name>A0A6A6HCU3_VIRVR</name>
<protein>
    <submittedName>
        <fullName evidence="3">Putative cytochrome P450</fullName>
    </submittedName>
</protein>
<evidence type="ECO:0000256" key="2">
    <source>
        <dbReference type="SAM" id="SignalP"/>
    </source>
</evidence>
<feature type="binding site" description="axial binding residue" evidence="1">
    <location>
        <position position="441"/>
    </location>
    <ligand>
        <name>heme</name>
        <dbReference type="ChEBI" id="CHEBI:30413"/>
    </ligand>
    <ligandPart>
        <name>Fe</name>
        <dbReference type="ChEBI" id="CHEBI:18248"/>
    </ligandPart>
</feature>
<dbReference type="Gene3D" id="1.10.630.10">
    <property type="entry name" value="Cytochrome P450"/>
    <property type="match status" value="1"/>
</dbReference>
<keyword evidence="1" id="KW-0408">Iron</keyword>
<proteinExistence type="predicted"/>
<dbReference type="PRINTS" id="PR00385">
    <property type="entry name" value="P450"/>
</dbReference>
<dbReference type="FunFam" id="1.10.630.10:FF:000051">
    <property type="entry name" value="Cytochrome P450 monooxygenase (Fum15)"/>
    <property type="match status" value="1"/>
</dbReference>
<keyword evidence="1" id="KW-0479">Metal-binding</keyword>
<evidence type="ECO:0000313" key="3">
    <source>
        <dbReference type="EMBL" id="KAF2235946.1"/>
    </source>
</evidence>
<dbReference type="GO" id="GO:0020037">
    <property type="term" value="F:heme binding"/>
    <property type="evidence" value="ECO:0007669"/>
    <property type="project" value="InterPro"/>
</dbReference>
<dbReference type="Proteomes" id="UP000800092">
    <property type="component" value="Unassembled WGS sequence"/>
</dbReference>
<dbReference type="SUPFAM" id="SSF48264">
    <property type="entry name" value="Cytochrome P450"/>
    <property type="match status" value="1"/>
</dbReference>
<dbReference type="InterPro" id="IPR001128">
    <property type="entry name" value="Cyt_P450"/>
</dbReference>
<reference evidence="3" key="1">
    <citation type="journal article" date="2020" name="Stud. Mycol.">
        <title>101 Dothideomycetes genomes: a test case for predicting lifestyles and emergence of pathogens.</title>
        <authorList>
            <person name="Haridas S."/>
            <person name="Albert R."/>
            <person name="Binder M."/>
            <person name="Bloem J."/>
            <person name="Labutti K."/>
            <person name="Salamov A."/>
            <person name="Andreopoulos B."/>
            <person name="Baker S."/>
            <person name="Barry K."/>
            <person name="Bills G."/>
            <person name="Bluhm B."/>
            <person name="Cannon C."/>
            <person name="Castanera R."/>
            <person name="Culley D."/>
            <person name="Daum C."/>
            <person name="Ezra D."/>
            <person name="Gonzalez J."/>
            <person name="Henrissat B."/>
            <person name="Kuo A."/>
            <person name="Liang C."/>
            <person name="Lipzen A."/>
            <person name="Lutzoni F."/>
            <person name="Magnuson J."/>
            <person name="Mondo S."/>
            <person name="Nolan M."/>
            <person name="Ohm R."/>
            <person name="Pangilinan J."/>
            <person name="Park H.-J."/>
            <person name="Ramirez L."/>
            <person name="Alfaro M."/>
            <person name="Sun H."/>
            <person name="Tritt A."/>
            <person name="Yoshinaga Y."/>
            <person name="Zwiers L.-H."/>
            <person name="Turgeon B."/>
            <person name="Goodwin S."/>
            <person name="Spatafora J."/>
            <person name="Crous P."/>
            <person name="Grigoriev I."/>
        </authorList>
    </citation>
    <scope>NUCLEOTIDE SEQUENCE</scope>
    <source>
        <strain evidence="3">Tuck. ex Michener</strain>
    </source>
</reference>
<organism evidence="3 4">
    <name type="scientific">Viridothelium virens</name>
    <name type="common">Speckled blister lichen</name>
    <name type="synonym">Trypethelium virens</name>
    <dbReference type="NCBI Taxonomy" id="1048519"/>
    <lineage>
        <taxon>Eukaryota</taxon>
        <taxon>Fungi</taxon>
        <taxon>Dikarya</taxon>
        <taxon>Ascomycota</taxon>
        <taxon>Pezizomycotina</taxon>
        <taxon>Dothideomycetes</taxon>
        <taxon>Dothideomycetes incertae sedis</taxon>
        <taxon>Trypetheliales</taxon>
        <taxon>Trypetheliaceae</taxon>
        <taxon>Viridothelium</taxon>
    </lineage>
</organism>
<keyword evidence="1" id="KW-0349">Heme</keyword>
<keyword evidence="2" id="KW-0732">Signal</keyword>
<dbReference type="PANTHER" id="PTHR24305:SF227">
    <property type="entry name" value="P450, PUTATIVE (EUROFUNG)-RELATED"/>
    <property type="match status" value="1"/>
</dbReference>